<dbReference type="AlphaFoldDB" id="A0A3D2XAN1"/>
<reference evidence="2 3" key="1">
    <citation type="journal article" date="2018" name="Nat. Biotechnol.">
        <title>A standardized bacterial taxonomy based on genome phylogeny substantially revises the tree of life.</title>
        <authorList>
            <person name="Parks D.H."/>
            <person name="Chuvochina M."/>
            <person name="Waite D.W."/>
            <person name="Rinke C."/>
            <person name="Skarshewski A."/>
            <person name="Chaumeil P.A."/>
            <person name="Hugenholtz P."/>
        </authorList>
    </citation>
    <scope>NUCLEOTIDE SEQUENCE [LARGE SCALE GENOMIC DNA]</scope>
    <source>
        <strain evidence="2">UBA11728</strain>
    </source>
</reference>
<gene>
    <name evidence="2" type="ORF">DHW61_16785</name>
</gene>
<evidence type="ECO:0000259" key="1">
    <source>
        <dbReference type="Pfam" id="PF07561"/>
    </source>
</evidence>
<dbReference type="InterPro" id="IPR011437">
    <property type="entry name" value="DUF1540"/>
</dbReference>
<organism evidence="2 3">
    <name type="scientific">Lachnoclostridium phytofermentans</name>
    <dbReference type="NCBI Taxonomy" id="66219"/>
    <lineage>
        <taxon>Bacteria</taxon>
        <taxon>Bacillati</taxon>
        <taxon>Bacillota</taxon>
        <taxon>Clostridia</taxon>
        <taxon>Lachnospirales</taxon>
        <taxon>Lachnospiraceae</taxon>
    </lineage>
</organism>
<dbReference type="EMBL" id="DPVV01000549">
    <property type="protein sequence ID" value="HCL04036.1"/>
    <property type="molecule type" value="Genomic_DNA"/>
</dbReference>
<accession>A0A3D2XAN1</accession>
<evidence type="ECO:0000313" key="3">
    <source>
        <dbReference type="Proteomes" id="UP000262969"/>
    </source>
</evidence>
<feature type="domain" description="DUF1540" evidence="1">
    <location>
        <begin position="7"/>
        <end position="49"/>
    </location>
</feature>
<protein>
    <submittedName>
        <fullName evidence="2">DUF1540 domain-containing protein</fullName>
    </submittedName>
</protein>
<evidence type="ECO:0000313" key="2">
    <source>
        <dbReference type="EMBL" id="HCL04036.1"/>
    </source>
</evidence>
<comment type="caution">
    <text evidence="2">The sequence shown here is derived from an EMBL/GenBank/DDBJ whole genome shotgun (WGS) entry which is preliminary data.</text>
</comment>
<proteinExistence type="predicted"/>
<name>A0A3D2XAN1_9FIRM</name>
<dbReference type="Proteomes" id="UP000262969">
    <property type="component" value="Unassembled WGS sequence"/>
</dbReference>
<sequence length="54" mass="6163">MVKNESIGCTINNCKFHAQAENYCTLNQIMVGTHEENPTEKECTDCDSFEYKAE</sequence>
<dbReference type="Pfam" id="PF07561">
    <property type="entry name" value="DUF1540"/>
    <property type="match status" value="1"/>
</dbReference>